<dbReference type="VEuPathDB" id="VectorBase:LOC119174002"/>
<dbReference type="Proteomes" id="UP000821866">
    <property type="component" value="Unassembled WGS sequence"/>
</dbReference>
<evidence type="ECO:0000313" key="3">
    <source>
        <dbReference type="Proteomes" id="UP000821866"/>
    </source>
</evidence>
<name>A0A9J6D3L2_RHIMP</name>
<dbReference type="Pfam" id="PF00078">
    <property type="entry name" value="RVT_1"/>
    <property type="match status" value="1"/>
</dbReference>
<sequence>MERWCSYGATGRLRSISRRRGTPQESVLSPLLFNLALLPLLDLLKQIEGGVDHVFYTDDITLLMARARYDNWAEEVLKRAATTVHEYVKLYDLSGAPQKSELLIIQPRKLKRAPPPSATITIDVMIIKPTKQIKIFGLLLQNDGKTQATVTKIKTATEQILRMIRKVLNRNRGLQDDDVMRLVPAFVVPRVTYSAPYLQCS</sequence>
<reference evidence="2" key="2">
    <citation type="submission" date="2021-09" db="EMBL/GenBank/DDBJ databases">
        <authorList>
            <person name="Jia N."/>
            <person name="Wang J."/>
            <person name="Shi W."/>
            <person name="Du L."/>
            <person name="Sun Y."/>
            <person name="Zhan W."/>
            <person name="Jiang J."/>
            <person name="Wang Q."/>
            <person name="Zhang B."/>
            <person name="Ji P."/>
            <person name="Sakyi L.B."/>
            <person name="Cui X."/>
            <person name="Yuan T."/>
            <person name="Jiang B."/>
            <person name="Yang W."/>
            <person name="Lam T.T.-Y."/>
            <person name="Chang Q."/>
            <person name="Ding S."/>
            <person name="Wang X."/>
            <person name="Zhu J."/>
            <person name="Ruan X."/>
            <person name="Zhao L."/>
            <person name="Wei J."/>
            <person name="Que T."/>
            <person name="Du C."/>
            <person name="Cheng J."/>
            <person name="Dai P."/>
            <person name="Han X."/>
            <person name="Huang E."/>
            <person name="Gao Y."/>
            <person name="Liu J."/>
            <person name="Shao H."/>
            <person name="Ye R."/>
            <person name="Li L."/>
            <person name="Wei W."/>
            <person name="Wang X."/>
            <person name="Wang C."/>
            <person name="Huo Q."/>
            <person name="Li W."/>
            <person name="Guo W."/>
            <person name="Chen H."/>
            <person name="Chen S."/>
            <person name="Zhou L."/>
            <person name="Zhou L."/>
            <person name="Ni X."/>
            <person name="Tian J."/>
            <person name="Zhou Y."/>
            <person name="Sheng Y."/>
            <person name="Liu T."/>
            <person name="Pan Y."/>
            <person name="Xia L."/>
            <person name="Li J."/>
            <person name="Zhao F."/>
            <person name="Cao W."/>
        </authorList>
    </citation>
    <scope>NUCLEOTIDE SEQUENCE</scope>
    <source>
        <strain evidence="2">Rmic-2018</strain>
        <tissue evidence="2">Larvae</tissue>
    </source>
</reference>
<protein>
    <recommendedName>
        <fullName evidence="1">Reverse transcriptase domain-containing protein</fullName>
    </recommendedName>
</protein>
<dbReference type="EMBL" id="JABSTU010000424">
    <property type="protein sequence ID" value="KAH7991060.1"/>
    <property type="molecule type" value="Genomic_DNA"/>
</dbReference>
<reference evidence="2" key="1">
    <citation type="journal article" date="2020" name="Cell">
        <title>Large-Scale Comparative Analyses of Tick Genomes Elucidate Their Genetic Diversity and Vector Capacities.</title>
        <authorList>
            <consortium name="Tick Genome and Microbiome Consortium (TIGMIC)"/>
            <person name="Jia N."/>
            <person name="Wang J."/>
            <person name="Shi W."/>
            <person name="Du L."/>
            <person name="Sun Y."/>
            <person name="Zhan W."/>
            <person name="Jiang J.F."/>
            <person name="Wang Q."/>
            <person name="Zhang B."/>
            <person name="Ji P."/>
            <person name="Bell-Sakyi L."/>
            <person name="Cui X.M."/>
            <person name="Yuan T.T."/>
            <person name="Jiang B.G."/>
            <person name="Yang W.F."/>
            <person name="Lam T.T."/>
            <person name="Chang Q.C."/>
            <person name="Ding S.J."/>
            <person name="Wang X.J."/>
            <person name="Zhu J.G."/>
            <person name="Ruan X.D."/>
            <person name="Zhao L."/>
            <person name="Wei J.T."/>
            <person name="Ye R.Z."/>
            <person name="Que T.C."/>
            <person name="Du C.H."/>
            <person name="Zhou Y.H."/>
            <person name="Cheng J.X."/>
            <person name="Dai P.F."/>
            <person name="Guo W.B."/>
            <person name="Han X.H."/>
            <person name="Huang E.J."/>
            <person name="Li L.F."/>
            <person name="Wei W."/>
            <person name="Gao Y.C."/>
            <person name="Liu J.Z."/>
            <person name="Shao H.Z."/>
            <person name="Wang X."/>
            <person name="Wang C.C."/>
            <person name="Yang T.C."/>
            <person name="Huo Q.B."/>
            <person name="Li W."/>
            <person name="Chen H.Y."/>
            <person name="Chen S.E."/>
            <person name="Zhou L.G."/>
            <person name="Ni X.B."/>
            <person name="Tian J.H."/>
            <person name="Sheng Y."/>
            <person name="Liu T."/>
            <person name="Pan Y.S."/>
            <person name="Xia L.Y."/>
            <person name="Li J."/>
            <person name="Zhao F."/>
            <person name="Cao W.C."/>
        </authorList>
    </citation>
    <scope>NUCLEOTIDE SEQUENCE</scope>
    <source>
        <strain evidence="2">Rmic-2018</strain>
    </source>
</reference>
<gene>
    <name evidence="2" type="ORF">HPB51_026459</name>
</gene>
<dbReference type="PROSITE" id="PS50878">
    <property type="entry name" value="RT_POL"/>
    <property type="match status" value="1"/>
</dbReference>
<dbReference type="InterPro" id="IPR000477">
    <property type="entry name" value="RT_dom"/>
</dbReference>
<organism evidence="2 3">
    <name type="scientific">Rhipicephalus microplus</name>
    <name type="common">Cattle tick</name>
    <name type="synonym">Boophilus microplus</name>
    <dbReference type="NCBI Taxonomy" id="6941"/>
    <lineage>
        <taxon>Eukaryota</taxon>
        <taxon>Metazoa</taxon>
        <taxon>Ecdysozoa</taxon>
        <taxon>Arthropoda</taxon>
        <taxon>Chelicerata</taxon>
        <taxon>Arachnida</taxon>
        <taxon>Acari</taxon>
        <taxon>Parasitiformes</taxon>
        <taxon>Ixodida</taxon>
        <taxon>Ixodoidea</taxon>
        <taxon>Ixodidae</taxon>
        <taxon>Rhipicephalinae</taxon>
        <taxon>Rhipicephalus</taxon>
        <taxon>Boophilus</taxon>
    </lineage>
</organism>
<keyword evidence="3" id="KW-1185">Reference proteome</keyword>
<evidence type="ECO:0000259" key="1">
    <source>
        <dbReference type="PROSITE" id="PS50878"/>
    </source>
</evidence>
<comment type="caution">
    <text evidence="2">The sequence shown here is derived from an EMBL/GenBank/DDBJ whole genome shotgun (WGS) entry which is preliminary data.</text>
</comment>
<dbReference type="AlphaFoldDB" id="A0A9J6D3L2"/>
<accession>A0A9J6D3L2</accession>
<feature type="domain" description="Reverse transcriptase" evidence="1">
    <location>
        <begin position="1"/>
        <end position="140"/>
    </location>
</feature>
<evidence type="ECO:0000313" key="2">
    <source>
        <dbReference type="EMBL" id="KAH7991060.1"/>
    </source>
</evidence>
<proteinExistence type="predicted"/>
<dbReference type="PANTHER" id="PTHR33332">
    <property type="entry name" value="REVERSE TRANSCRIPTASE DOMAIN-CONTAINING PROTEIN"/>
    <property type="match status" value="1"/>
</dbReference>